<gene>
    <name evidence="1" type="ORF">GCM10011510_12160</name>
</gene>
<organism evidence="1 2">
    <name type="scientific">Streptococcus himalayensis</name>
    <dbReference type="NCBI Taxonomy" id="1888195"/>
    <lineage>
        <taxon>Bacteria</taxon>
        <taxon>Bacillati</taxon>
        <taxon>Bacillota</taxon>
        <taxon>Bacilli</taxon>
        <taxon>Lactobacillales</taxon>
        <taxon>Streptococcaceae</taxon>
        <taxon>Streptococcus</taxon>
    </lineage>
</organism>
<name>A0A917EEZ0_9STRE</name>
<dbReference type="AlphaFoldDB" id="A0A917EEZ0"/>
<sequence>MIQKIKKNSLLCSIVLILMGLGAKNIVSAIQVAEVLNTRYEIYLVMGNTRTSYTYRTIQFRRYYTSYITSERRDYGINPGVLYTYHYNTY</sequence>
<comment type="caution">
    <text evidence="1">The sequence shown here is derived from an EMBL/GenBank/DDBJ whole genome shotgun (WGS) entry which is preliminary data.</text>
</comment>
<accession>A0A917EEZ0</accession>
<reference evidence="1" key="1">
    <citation type="journal article" date="2014" name="Int. J. Syst. Evol. Microbiol.">
        <title>Complete genome sequence of Corynebacterium casei LMG S-19264T (=DSM 44701T), isolated from a smear-ripened cheese.</title>
        <authorList>
            <consortium name="US DOE Joint Genome Institute (JGI-PGF)"/>
            <person name="Walter F."/>
            <person name="Albersmeier A."/>
            <person name="Kalinowski J."/>
            <person name="Ruckert C."/>
        </authorList>
    </citation>
    <scope>NUCLEOTIDE SEQUENCE</scope>
    <source>
        <strain evidence="1">CGMCC 1.15533</strain>
    </source>
</reference>
<protein>
    <submittedName>
        <fullName evidence="1">Uncharacterized protein</fullName>
    </submittedName>
</protein>
<keyword evidence="2" id="KW-1185">Reference proteome</keyword>
<dbReference type="OrthoDB" id="2243470at2"/>
<dbReference type="RefSeq" id="WP_068992206.1">
    <property type="nucleotide sequence ID" value="NZ_CP016953.1"/>
</dbReference>
<evidence type="ECO:0000313" key="1">
    <source>
        <dbReference type="EMBL" id="GGE32428.1"/>
    </source>
</evidence>
<reference evidence="1" key="2">
    <citation type="submission" date="2020-09" db="EMBL/GenBank/DDBJ databases">
        <authorList>
            <person name="Sun Q."/>
            <person name="Zhou Y."/>
        </authorList>
    </citation>
    <scope>NUCLEOTIDE SEQUENCE</scope>
    <source>
        <strain evidence="1">CGMCC 1.15533</strain>
    </source>
</reference>
<evidence type="ECO:0000313" key="2">
    <source>
        <dbReference type="Proteomes" id="UP000660801"/>
    </source>
</evidence>
<dbReference type="Proteomes" id="UP000660801">
    <property type="component" value="Unassembled WGS sequence"/>
</dbReference>
<proteinExistence type="predicted"/>
<dbReference type="EMBL" id="BMJN01000019">
    <property type="protein sequence ID" value="GGE32428.1"/>
    <property type="molecule type" value="Genomic_DNA"/>
</dbReference>